<dbReference type="InterPro" id="IPR007696">
    <property type="entry name" value="DNA_mismatch_repair_MutS_core"/>
</dbReference>
<keyword evidence="2" id="KW-0547">Nucleotide-binding</keyword>
<feature type="domain" description="DNA mismatch repair proteins mutS family" evidence="6">
    <location>
        <begin position="709"/>
        <end position="725"/>
    </location>
</feature>
<accession>A0AAJ7BJB1</accession>
<comment type="similarity">
    <text evidence="1">Belongs to the DNA mismatch repair MutS family.</text>
</comment>
<dbReference type="GO" id="GO:0007131">
    <property type="term" value="P:reciprocal meiotic recombination"/>
    <property type="evidence" value="ECO:0007669"/>
    <property type="project" value="TreeGrafter"/>
</dbReference>
<keyword evidence="4" id="KW-0238">DNA-binding</keyword>
<dbReference type="GeneID" id="107264074"/>
<dbReference type="Pfam" id="PF00488">
    <property type="entry name" value="MutS_V"/>
    <property type="match status" value="1"/>
</dbReference>
<evidence type="ECO:0000256" key="4">
    <source>
        <dbReference type="ARBA" id="ARBA00023125"/>
    </source>
</evidence>
<dbReference type="FunFam" id="3.30.420.110:FF:000003">
    <property type="entry name" value="mutS protein homolog 4"/>
    <property type="match status" value="1"/>
</dbReference>
<dbReference type="FunFam" id="3.40.50.300:FF:000870">
    <property type="entry name" value="MutS protein homolog 4"/>
    <property type="match status" value="1"/>
</dbReference>
<dbReference type="GO" id="GO:0140664">
    <property type="term" value="F:ATP-dependent DNA damage sensor activity"/>
    <property type="evidence" value="ECO:0007669"/>
    <property type="project" value="InterPro"/>
</dbReference>
<dbReference type="SMART" id="SM00533">
    <property type="entry name" value="MUTSd"/>
    <property type="match status" value="1"/>
</dbReference>
<dbReference type="InterPro" id="IPR000432">
    <property type="entry name" value="DNA_mismatch_repair_MutS_C"/>
</dbReference>
<dbReference type="AlphaFoldDB" id="A0AAJ7BJB1"/>
<dbReference type="InterPro" id="IPR027417">
    <property type="entry name" value="P-loop_NTPase"/>
</dbReference>
<evidence type="ECO:0000256" key="2">
    <source>
        <dbReference type="ARBA" id="ARBA00022741"/>
    </source>
</evidence>
<dbReference type="PANTHER" id="PTHR11361">
    <property type="entry name" value="DNA MISMATCH REPAIR PROTEIN MUTS FAMILY MEMBER"/>
    <property type="match status" value="1"/>
</dbReference>
<organism evidence="7 8">
    <name type="scientific">Cephus cinctus</name>
    <name type="common">Wheat stem sawfly</name>
    <dbReference type="NCBI Taxonomy" id="211228"/>
    <lineage>
        <taxon>Eukaryota</taxon>
        <taxon>Metazoa</taxon>
        <taxon>Ecdysozoa</taxon>
        <taxon>Arthropoda</taxon>
        <taxon>Hexapoda</taxon>
        <taxon>Insecta</taxon>
        <taxon>Pterygota</taxon>
        <taxon>Neoptera</taxon>
        <taxon>Endopterygota</taxon>
        <taxon>Hymenoptera</taxon>
        <taxon>Cephoidea</taxon>
        <taxon>Cephidae</taxon>
        <taxon>Cephus</taxon>
    </lineage>
</organism>
<evidence type="ECO:0000259" key="6">
    <source>
        <dbReference type="PROSITE" id="PS00486"/>
    </source>
</evidence>
<dbReference type="Pfam" id="PF05192">
    <property type="entry name" value="MutS_III"/>
    <property type="match status" value="1"/>
</dbReference>
<dbReference type="Pfam" id="PF05188">
    <property type="entry name" value="MutS_II"/>
    <property type="match status" value="1"/>
</dbReference>
<dbReference type="GO" id="GO:0006298">
    <property type="term" value="P:mismatch repair"/>
    <property type="evidence" value="ECO:0007669"/>
    <property type="project" value="InterPro"/>
</dbReference>
<dbReference type="PANTHER" id="PTHR11361:SF21">
    <property type="entry name" value="MUTS PROTEIN HOMOLOG 4"/>
    <property type="match status" value="1"/>
</dbReference>
<dbReference type="PROSITE" id="PS00486">
    <property type="entry name" value="DNA_MISMATCH_REPAIR_2"/>
    <property type="match status" value="1"/>
</dbReference>
<dbReference type="SUPFAM" id="SSF48334">
    <property type="entry name" value="DNA repair protein MutS, domain III"/>
    <property type="match status" value="1"/>
</dbReference>
<dbReference type="InterPro" id="IPR036678">
    <property type="entry name" value="MutS_con_dom_sf"/>
</dbReference>
<dbReference type="SUPFAM" id="SSF53150">
    <property type="entry name" value="DNA repair protein MutS, domain II"/>
    <property type="match status" value="1"/>
</dbReference>
<proteinExistence type="inferred from homology"/>
<evidence type="ECO:0000256" key="3">
    <source>
        <dbReference type="ARBA" id="ARBA00022840"/>
    </source>
</evidence>
<dbReference type="RefSeq" id="XP_015587430.1">
    <property type="nucleotide sequence ID" value="XM_015731944.2"/>
</dbReference>
<evidence type="ECO:0000313" key="7">
    <source>
        <dbReference type="Proteomes" id="UP000694920"/>
    </source>
</evidence>
<dbReference type="Gene3D" id="3.40.50.300">
    <property type="entry name" value="P-loop containing nucleotide triphosphate hydrolases"/>
    <property type="match status" value="1"/>
</dbReference>
<dbReference type="Proteomes" id="UP000694920">
    <property type="component" value="Unplaced"/>
</dbReference>
<dbReference type="Gene3D" id="1.10.1420.10">
    <property type="match status" value="2"/>
</dbReference>
<dbReference type="InterPro" id="IPR045076">
    <property type="entry name" value="MutS"/>
</dbReference>
<dbReference type="SUPFAM" id="SSF52540">
    <property type="entry name" value="P-loop containing nucleoside triphosphate hydrolases"/>
    <property type="match status" value="1"/>
</dbReference>
<keyword evidence="5" id="KW-0469">Meiosis</keyword>
<dbReference type="GO" id="GO:0030983">
    <property type="term" value="F:mismatched DNA binding"/>
    <property type="evidence" value="ECO:0007669"/>
    <property type="project" value="InterPro"/>
</dbReference>
<keyword evidence="3" id="KW-0067">ATP-binding</keyword>
<evidence type="ECO:0000256" key="5">
    <source>
        <dbReference type="ARBA" id="ARBA00023254"/>
    </source>
</evidence>
<dbReference type="KEGG" id="ccin:107264074"/>
<protein>
    <submittedName>
        <fullName evidence="8">MutS protein homolog 4 isoform X1</fullName>
    </submittedName>
</protein>
<reference evidence="8" key="1">
    <citation type="submission" date="2025-08" db="UniProtKB">
        <authorList>
            <consortium name="RefSeq"/>
        </authorList>
    </citation>
    <scope>IDENTIFICATION</scope>
</reference>
<sequence length="1135" mass="128855">MNVVHIDANVNHSSKAKKRPKIDEKHRYLGKDAFPNILPKYQFDSGYRRPLVQLTTTATSSSMKTPIRKYRGRSTTSSSAQKYYSRIRSSTSANAPMITPGTSSSITSLVILAITAGRGDAKCEVGMAAVDLQQPHMILCQISDCQTYINTLTKIHYFQPVEILMPDTMCERPTSLSRLYQFIKEKFKDVNVTGIGRWHFNDTIGMDRIRTHCANEYSSVELFVKQKFYALAAAAALLKYVEYIQHILYAPKSMRIEFQGSQNSTTIDLESALSLELVSAQAGRANISLFGTLDRCSTPMGRKLLRASILQPPCVTNDILERQKCVAELVNNKSLLMVIQATVRRFSGVDHLHNLSMQTLHDDNVLSAERNLNSVLLLKHTIDAVPVLHAVLETAKSSFFIKTRKNLQDSQYGIMKEKILKVIQPEARSVAGFTSANMQRCFALKAGISDMLDVARQTYCELIDDMKSMVQGLNEKYNLPLALGCSATMGYHIQMEVPRRRNIKVTDLPKEFIEIKKVRSWFYMTTDILLVQSQHCKDACDELHLMSNVILNETLTEIREHIGCLYQLSADIAELDLVTSHALISSIQDYVKPIFGLRLNLVDSKHPIMDIMGTDNPTPNDVEASVPYNFHTIIGPNMSGKSVYLRQIILLQIMAQIGCYVPATKAEFRIADRIYCTLCFGDDIECNASSFVREVKEVQYILQTITPRSLIVIDELCRGTTVEEGTSLVWAICESLLCTAAFTFCATHFLYLTRLTELYNNVINHYFETKPRIEKVFEKTRLIYTHKLKTGIETFENYGISLAESCNLPDCVIKHARENILKISDTIMPGKDIIENSAMSQNKKWYKYAAEVYDLLENDNKFTEQNVLELITQMQQFDIEDPDDTTKIMIAQSNPVAQHTPINKNKYKKSCSNLAPIISKHENLSAVEKRKATDSIGEYSDSKLIKFEFLSESKKVMPTQMSKQESKLSKKKCTVVNLTSLKNRTVKLMDEEFTSFRDIVRKENNENPKPELNLQVEKSYSAERNIQLPIPKLPNRLSQPITPDLSEDKSVTFSQTSISTLAAKLSARRKEAEIFKIIEGDDFRESQFFNSLRINDDENDIMIIENNLRGIPSDQYTLQFKNDFKNEPSTSRGYK</sequence>
<dbReference type="GO" id="GO:0005634">
    <property type="term" value="C:nucleus"/>
    <property type="evidence" value="ECO:0007669"/>
    <property type="project" value="TreeGrafter"/>
</dbReference>
<dbReference type="GO" id="GO:0005524">
    <property type="term" value="F:ATP binding"/>
    <property type="evidence" value="ECO:0007669"/>
    <property type="project" value="UniProtKB-KW"/>
</dbReference>
<dbReference type="InterPro" id="IPR007860">
    <property type="entry name" value="DNA_mmatch_repair_MutS_con_dom"/>
</dbReference>
<gene>
    <name evidence="8" type="primary">LOC107264074</name>
</gene>
<evidence type="ECO:0000256" key="1">
    <source>
        <dbReference type="ARBA" id="ARBA00006271"/>
    </source>
</evidence>
<dbReference type="InterPro" id="IPR036187">
    <property type="entry name" value="DNA_mismatch_repair_MutS_sf"/>
</dbReference>
<dbReference type="Gene3D" id="3.30.420.110">
    <property type="entry name" value="MutS, connector domain"/>
    <property type="match status" value="1"/>
</dbReference>
<name>A0AAJ7BJB1_CEPCN</name>
<dbReference type="SMART" id="SM00534">
    <property type="entry name" value="MUTSac"/>
    <property type="match status" value="1"/>
</dbReference>
<evidence type="ECO:0000313" key="8">
    <source>
        <dbReference type="RefSeq" id="XP_015587430.1"/>
    </source>
</evidence>
<keyword evidence="7" id="KW-1185">Reference proteome</keyword>